<dbReference type="GO" id="GO:0008236">
    <property type="term" value="F:serine-type peptidase activity"/>
    <property type="evidence" value="ECO:0007669"/>
    <property type="project" value="InterPro"/>
</dbReference>
<dbReference type="AlphaFoldDB" id="N1PWU8"/>
<dbReference type="PANTHER" id="PTHR43037">
    <property type="entry name" value="UNNAMED PRODUCT-RELATED"/>
    <property type="match status" value="1"/>
</dbReference>
<dbReference type="OrthoDB" id="449091at2759"/>
<accession>N1PWU8</accession>
<proteinExistence type="predicted"/>
<dbReference type="SUPFAM" id="SSF53474">
    <property type="entry name" value="alpha/beta-Hydrolases"/>
    <property type="match status" value="1"/>
</dbReference>
<evidence type="ECO:0000259" key="2">
    <source>
        <dbReference type="Pfam" id="PF00326"/>
    </source>
</evidence>
<keyword evidence="4" id="KW-1185">Reference proteome</keyword>
<sequence>MWPASIWALTSLAHQQASIMRAPAEDSASPVFSFSPTWSVLGPWQIGTREASWGSDPLERLGGFRALEYCSSATYRTSLAINGTIGWTNLTAKLSTSSSDPRFGHASAALTVAFHQVEWQDLTNIYGWAALQWQAWARGEIIVTSDKTEVVTLYTPQVLEYWIDDVHYFGGDFFSYQRAAVTLRLTPGSHRMNLRIIRDVRAMGGVGEPTVALQLDLKASTDGLQLVQSTGPSVLMSDFVGDEHSALLASPFASVTVRNDADEEITISSVQASQTICTAILLAEVRLLPGQTRPVSFKVECVSPTVGVPFLHFDLDYHTSSDKHKQVLSVAAGIRIVNIRDPQKITYMHPGGIVSYAILRPPSENATGSARQSELYPMLLNLHGAGVEADSDVTRHSLNGVADLKAWVLFPTGVTPWSGDDWHAWGFQDVEAAVAAISDWIPNVKWKGPGVDQDKWLASGHSNGGQGTWYTLLHRPDKVFAAAPISGYSSIQNYVPYTLWQVADPGRTAVLQASLSSYRHEMLLSNAKDISVLQQHGGADDNVPPYNSRFMAHLIRQAGADSTYVEMPGQPHYWDGVLTTRALRDFYEQQIALVAEKRSGTPLDLRDFTLTVANPGDTGSKNGVEILQLAVPGRYGSIDVVFDPLTKACILATTGVRMFSLPPYFRDCSSVILDGQNLEIKSQNFPQGTTLALENGTWHLDTSISNILPAPPRRERQLGAMDAILRTEGAFSIVRHTNSSVASHLALQVSRNLCQYFAADAAITDEYKTALEHTGNVISIVVGDDLPPSCHVGHPIEVSSEGIYVRDGPRYPVVAGRGLAAIFLRPLPLGRLELVVWGSDDASLPLAARLVPMMAGVGQPDFVIADNTMLWNGLEGALALGFFDGNWEVSRNSFLS</sequence>
<dbReference type="STRING" id="675120.N1PWU8"/>
<organism evidence="3 4">
    <name type="scientific">Dothistroma septosporum (strain NZE10 / CBS 128990)</name>
    <name type="common">Red band needle blight fungus</name>
    <name type="synonym">Mycosphaerella pini</name>
    <dbReference type="NCBI Taxonomy" id="675120"/>
    <lineage>
        <taxon>Eukaryota</taxon>
        <taxon>Fungi</taxon>
        <taxon>Dikarya</taxon>
        <taxon>Ascomycota</taxon>
        <taxon>Pezizomycotina</taxon>
        <taxon>Dothideomycetes</taxon>
        <taxon>Dothideomycetidae</taxon>
        <taxon>Mycosphaerellales</taxon>
        <taxon>Mycosphaerellaceae</taxon>
        <taxon>Dothistroma</taxon>
    </lineage>
</organism>
<dbReference type="Pfam" id="PF00326">
    <property type="entry name" value="Peptidase_S9"/>
    <property type="match status" value="1"/>
</dbReference>
<dbReference type="HOGENOM" id="CLU_014627_1_0_1"/>
<dbReference type="PANTHER" id="PTHR43037:SF4">
    <property type="entry name" value="PEPTIDASE S9 PROLYL OLIGOPEPTIDASE CATALYTIC DOMAIN-CONTAINING PROTEIN"/>
    <property type="match status" value="1"/>
</dbReference>
<evidence type="ECO:0000313" key="3">
    <source>
        <dbReference type="EMBL" id="EME47892.1"/>
    </source>
</evidence>
<evidence type="ECO:0000256" key="1">
    <source>
        <dbReference type="ARBA" id="ARBA00022729"/>
    </source>
</evidence>
<evidence type="ECO:0000313" key="4">
    <source>
        <dbReference type="Proteomes" id="UP000016933"/>
    </source>
</evidence>
<protein>
    <recommendedName>
        <fullName evidence="2">Peptidase S9 prolyl oligopeptidase catalytic domain-containing protein</fullName>
    </recommendedName>
</protein>
<dbReference type="Gene3D" id="3.40.50.1820">
    <property type="entry name" value="alpha/beta hydrolase"/>
    <property type="match status" value="1"/>
</dbReference>
<keyword evidence="1" id="KW-0732">Signal</keyword>
<gene>
    <name evidence="3" type="ORF">DOTSEDRAFT_69726</name>
</gene>
<dbReference type="InterPro" id="IPR029058">
    <property type="entry name" value="AB_hydrolase_fold"/>
</dbReference>
<reference evidence="4" key="1">
    <citation type="journal article" date="2012" name="PLoS Genet.">
        <title>The genomes of the fungal plant pathogens Cladosporium fulvum and Dothistroma septosporum reveal adaptation to different hosts and lifestyles but also signatures of common ancestry.</title>
        <authorList>
            <person name="de Wit P.J.G.M."/>
            <person name="van der Burgt A."/>
            <person name="Oekmen B."/>
            <person name="Stergiopoulos I."/>
            <person name="Abd-Elsalam K.A."/>
            <person name="Aerts A.L."/>
            <person name="Bahkali A.H."/>
            <person name="Beenen H.G."/>
            <person name="Chettri P."/>
            <person name="Cox M.P."/>
            <person name="Datema E."/>
            <person name="de Vries R.P."/>
            <person name="Dhillon B."/>
            <person name="Ganley A.R."/>
            <person name="Griffiths S.A."/>
            <person name="Guo Y."/>
            <person name="Hamelin R.C."/>
            <person name="Henrissat B."/>
            <person name="Kabir M.S."/>
            <person name="Jashni M.K."/>
            <person name="Kema G."/>
            <person name="Klaubauf S."/>
            <person name="Lapidus A."/>
            <person name="Levasseur A."/>
            <person name="Lindquist E."/>
            <person name="Mehrabi R."/>
            <person name="Ohm R.A."/>
            <person name="Owen T.J."/>
            <person name="Salamov A."/>
            <person name="Schwelm A."/>
            <person name="Schijlen E."/>
            <person name="Sun H."/>
            <person name="van den Burg H.A."/>
            <person name="van Ham R.C.H.J."/>
            <person name="Zhang S."/>
            <person name="Goodwin S.B."/>
            <person name="Grigoriev I.V."/>
            <person name="Collemare J."/>
            <person name="Bradshaw R.E."/>
        </authorList>
    </citation>
    <scope>NUCLEOTIDE SEQUENCE [LARGE SCALE GENOMIC DNA]</scope>
    <source>
        <strain evidence="4">NZE10 / CBS 128990</strain>
    </source>
</reference>
<dbReference type="InterPro" id="IPR050955">
    <property type="entry name" value="Plant_Biomass_Hydrol_Est"/>
</dbReference>
<dbReference type="GO" id="GO:0006508">
    <property type="term" value="P:proteolysis"/>
    <property type="evidence" value="ECO:0007669"/>
    <property type="project" value="InterPro"/>
</dbReference>
<dbReference type="EMBL" id="KB446536">
    <property type="protein sequence ID" value="EME47892.1"/>
    <property type="molecule type" value="Genomic_DNA"/>
</dbReference>
<dbReference type="InterPro" id="IPR001375">
    <property type="entry name" value="Peptidase_S9_cat"/>
</dbReference>
<name>N1PWU8_DOTSN</name>
<dbReference type="eggNOG" id="ENOG502QS8J">
    <property type="taxonomic scope" value="Eukaryota"/>
</dbReference>
<reference evidence="3 4" key="2">
    <citation type="journal article" date="2012" name="PLoS Pathog.">
        <title>Diverse lifestyles and strategies of plant pathogenesis encoded in the genomes of eighteen Dothideomycetes fungi.</title>
        <authorList>
            <person name="Ohm R.A."/>
            <person name="Feau N."/>
            <person name="Henrissat B."/>
            <person name="Schoch C.L."/>
            <person name="Horwitz B.A."/>
            <person name="Barry K.W."/>
            <person name="Condon B.J."/>
            <person name="Copeland A.C."/>
            <person name="Dhillon B."/>
            <person name="Glaser F."/>
            <person name="Hesse C.N."/>
            <person name="Kosti I."/>
            <person name="LaButti K."/>
            <person name="Lindquist E.A."/>
            <person name="Lucas S."/>
            <person name="Salamov A.A."/>
            <person name="Bradshaw R.E."/>
            <person name="Ciuffetti L."/>
            <person name="Hamelin R.C."/>
            <person name="Kema G.H.J."/>
            <person name="Lawrence C."/>
            <person name="Scott J.A."/>
            <person name="Spatafora J.W."/>
            <person name="Turgeon B.G."/>
            <person name="de Wit P.J.G.M."/>
            <person name="Zhong S."/>
            <person name="Goodwin S.B."/>
            <person name="Grigoriev I.V."/>
        </authorList>
    </citation>
    <scope>NUCLEOTIDE SEQUENCE [LARGE SCALE GENOMIC DNA]</scope>
    <source>
        <strain evidence="4">NZE10 / CBS 128990</strain>
    </source>
</reference>
<dbReference type="Proteomes" id="UP000016933">
    <property type="component" value="Unassembled WGS sequence"/>
</dbReference>
<dbReference type="OMA" id="HAREQHF"/>
<feature type="domain" description="Peptidase S9 prolyl oligopeptidase catalytic" evidence="2">
    <location>
        <begin position="443"/>
        <end position="594"/>
    </location>
</feature>